<dbReference type="PROSITE" id="PS51257">
    <property type="entry name" value="PROKAR_LIPOPROTEIN"/>
    <property type="match status" value="1"/>
</dbReference>
<evidence type="ECO:0000313" key="1">
    <source>
        <dbReference type="EMBL" id="WXA92960.1"/>
    </source>
</evidence>
<gene>
    <name evidence="1" type="ORF">LZC95_41735</name>
</gene>
<dbReference type="InterPro" id="IPR053224">
    <property type="entry name" value="Sensory_adhesion_molecule"/>
</dbReference>
<dbReference type="InterPro" id="IPR011042">
    <property type="entry name" value="6-blade_b-propeller_TolB-like"/>
</dbReference>
<dbReference type="PANTHER" id="PTHR31460:SF3">
    <property type="entry name" value="MESOCENTIN"/>
    <property type="match status" value="1"/>
</dbReference>
<keyword evidence="2" id="KW-1185">Reference proteome</keyword>
<sequence length="307" mass="32827">MHLVRMLFLAASLTVACDDPRTGITLPGAKFHPEGVAVAPDGTFYIGSIRDGSIARARPNAAVAETFVPGRENFYVIGVAVDARHDTLWACVDDDNLLPKQVAYLHGYNLRTGALTGQYELPGIDGFCNDLIVDDRGNVYATDAAANTIVRLPRGGTKLETWSSDPLFQPGPGPITVNGIVFDRRRRQLLVVKSDSGDLLSVPIWRDGSAGLAKVIPVDPPLDFPDGIEIVDDETLLVEEHRAGNVVLVKLDGGRGTKRVIASGLAQPTTAALYRGSAWVAISQLAAADGQGTPTLPFRVERIAIPE</sequence>
<name>A0ABZ2K740_9BACT</name>
<dbReference type="EMBL" id="CP089982">
    <property type="protein sequence ID" value="WXA92960.1"/>
    <property type="molecule type" value="Genomic_DNA"/>
</dbReference>
<dbReference type="PANTHER" id="PTHR31460">
    <property type="match status" value="1"/>
</dbReference>
<dbReference type="Proteomes" id="UP001379533">
    <property type="component" value="Chromosome"/>
</dbReference>
<organism evidence="1 2">
    <name type="scientific">Pendulispora brunnea</name>
    <dbReference type="NCBI Taxonomy" id="2905690"/>
    <lineage>
        <taxon>Bacteria</taxon>
        <taxon>Pseudomonadati</taxon>
        <taxon>Myxococcota</taxon>
        <taxon>Myxococcia</taxon>
        <taxon>Myxococcales</taxon>
        <taxon>Sorangiineae</taxon>
        <taxon>Pendulisporaceae</taxon>
        <taxon>Pendulispora</taxon>
    </lineage>
</organism>
<evidence type="ECO:0008006" key="3">
    <source>
        <dbReference type="Google" id="ProtNLM"/>
    </source>
</evidence>
<dbReference type="Gene3D" id="2.120.10.30">
    <property type="entry name" value="TolB, C-terminal domain"/>
    <property type="match status" value="1"/>
</dbReference>
<reference evidence="1 2" key="1">
    <citation type="submission" date="2021-12" db="EMBL/GenBank/DDBJ databases">
        <title>Discovery of the Pendulisporaceae a myxobacterial family with distinct sporulation behavior and unique specialized metabolism.</title>
        <authorList>
            <person name="Garcia R."/>
            <person name="Popoff A."/>
            <person name="Bader C.D."/>
            <person name="Loehr J."/>
            <person name="Walesch S."/>
            <person name="Walt C."/>
            <person name="Boldt J."/>
            <person name="Bunk B."/>
            <person name="Haeckl F.J.F.P.J."/>
            <person name="Gunesch A.P."/>
            <person name="Birkelbach J."/>
            <person name="Nuebel U."/>
            <person name="Pietschmann T."/>
            <person name="Bach T."/>
            <person name="Mueller R."/>
        </authorList>
    </citation>
    <scope>NUCLEOTIDE SEQUENCE [LARGE SCALE GENOMIC DNA]</scope>
    <source>
        <strain evidence="1 2">MSr12523</strain>
    </source>
</reference>
<accession>A0ABZ2K740</accession>
<protein>
    <recommendedName>
        <fullName evidence="3">SMP-30/Gluconolactonase/LRE-like region domain-containing protein</fullName>
    </recommendedName>
</protein>
<evidence type="ECO:0000313" key="2">
    <source>
        <dbReference type="Proteomes" id="UP001379533"/>
    </source>
</evidence>
<dbReference type="RefSeq" id="WP_394843559.1">
    <property type="nucleotide sequence ID" value="NZ_CP089982.1"/>
</dbReference>
<proteinExistence type="predicted"/>
<dbReference type="SUPFAM" id="SSF63829">
    <property type="entry name" value="Calcium-dependent phosphotriesterase"/>
    <property type="match status" value="1"/>
</dbReference>